<organism evidence="1 2">
    <name type="scientific">Stutzerimonas stutzeri</name>
    <name type="common">Pseudomonas stutzeri</name>
    <dbReference type="NCBI Taxonomy" id="316"/>
    <lineage>
        <taxon>Bacteria</taxon>
        <taxon>Pseudomonadati</taxon>
        <taxon>Pseudomonadota</taxon>
        <taxon>Gammaproteobacteria</taxon>
        <taxon>Pseudomonadales</taxon>
        <taxon>Pseudomonadaceae</taxon>
        <taxon>Stutzerimonas</taxon>
    </lineage>
</organism>
<comment type="caution">
    <text evidence="1">The sequence shown here is derived from an EMBL/GenBank/DDBJ whole genome shotgun (WGS) entry which is preliminary data.</text>
</comment>
<proteinExistence type="predicted"/>
<evidence type="ECO:0000313" key="1">
    <source>
        <dbReference type="EMBL" id="MDH0148135.1"/>
    </source>
</evidence>
<dbReference type="EMBL" id="JAODZE010000023">
    <property type="protein sequence ID" value="MDH0148135.1"/>
    <property type="molecule type" value="Genomic_DNA"/>
</dbReference>
<name>A0A4S2B4L3_STUST</name>
<reference evidence="1" key="1">
    <citation type="submission" date="2022-09" db="EMBL/GenBank/DDBJ databases">
        <title>Intensive care unit water sources are persistently colonized with multi-drug resistant bacteria and are the site of extensive horizontal gene transfer of antibiotic resistance genes.</title>
        <authorList>
            <person name="Diorio-Toth L."/>
        </authorList>
    </citation>
    <scope>NUCLEOTIDE SEQUENCE</scope>
    <source>
        <strain evidence="1">GD04147</strain>
    </source>
</reference>
<dbReference type="Proteomes" id="UP001158076">
    <property type="component" value="Unassembled WGS sequence"/>
</dbReference>
<evidence type="ECO:0000313" key="2">
    <source>
        <dbReference type="Proteomes" id="UP001158076"/>
    </source>
</evidence>
<sequence>MSNLGGVHSKELKSSKAANSVFKILQSHTNRLASNSGLCRDLLKELEAGLLPPLPEVIKFPSLPQRASALPTAWVRTSLFVNQPQTKAKFLINEVLESYDTIRIEYTGEQLNMFDNDVYLEIIRLAQGRAPGEKILFNRHSFLRALGISGGKNNYDALHQSLQKLKGNTIKITNFKTGYDAFSLIDQLSWDEEVGYWRFSIGDIVIEMLSTELSYIDLDIRKSLTTPLSKYLQNYMSAGLPGEREVKVDNLMRLSGTTSQLKDFLGKGRGLTKALDELKAVGFLASYAIHKNKNGDHIVRWNRTAHQNSRRHASGI</sequence>
<dbReference type="RefSeq" id="WP_111482075.1">
    <property type="nucleotide sequence ID" value="NZ_BCAJ01000006.1"/>
</dbReference>
<gene>
    <name evidence="1" type="ORF">N7335_17225</name>
</gene>
<protein>
    <submittedName>
        <fullName evidence="1">Replication initiator protein A</fullName>
    </submittedName>
</protein>
<accession>A0A4S2B4L3</accession>
<dbReference type="AlphaFoldDB" id="A0A4S2B4L3"/>